<keyword evidence="5" id="KW-0574">Periplasm</keyword>
<dbReference type="InterPro" id="IPR031811">
    <property type="entry name" value="ALGX/ALGJ_SGNH-like"/>
</dbReference>
<reference evidence="8 9" key="1">
    <citation type="submission" date="2019-11" db="EMBL/GenBank/DDBJ databases">
        <title>The genome sequence of Methylocystis heyeri.</title>
        <authorList>
            <person name="Oshkin I.Y."/>
            <person name="Miroshnikov K."/>
            <person name="Dedysh S.N."/>
        </authorList>
    </citation>
    <scope>NUCLEOTIDE SEQUENCE [LARGE SCALE GENOMIC DNA]</scope>
    <source>
        <strain evidence="8 9">H2</strain>
    </source>
</reference>
<gene>
    <name evidence="8" type="ORF">H2LOC_004585</name>
</gene>
<evidence type="ECO:0000259" key="7">
    <source>
        <dbReference type="Pfam" id="PF16822"/>
    </source>
</evidence>
<dbReference type="Pfam" id="PF16822">
    <property type="entry name" value="ALGX"/>
    <property type="match status" value="1"/>
</dbReference>
<proteinExistence type="predicted"/>
<dbReference type="EMBL" id="CP046052">
    <property type="protein sequence ID" value="QGM45021.1"/>
    <property type="molecule type" value="Genomic_DNA"/>
</dbReference>
<dbReference type="RefSeq" id="WP_136495311.1">
    <property type="nucleotide sequence ID" value="NZ_CP046052.1"/>
</dbReference>
<evidence type="ECO:0000256" key="3">
    <source>
        <dbReference type="ARBA" id="ARBA00022679"/>
    </source>
</evidence>
<evidence type="ECO:0000256" key="4">
    <source>
        <dbReference type="ARBA" id="ARBA00022729"/>
    </source>
</evidence>
<organism evidence="8 9">
    <name type="scientific">Methylocystis heyeri</name>
    <dbReference type="NCBI Taxonomy" id="391905"/>
    <lineage>
        <taxon>Bacteria</taxon>
        <taxon>Pseudomonadati</taxon>
        <taxon>Pseudomonadota</taxon>
        <taxon>Alphaproteobacteria</taxon>
        <taxon>Hyphomicrobiales</taxon>
        <taxon>Methylocystaceae</taxon>
        <taxon>Methylocystis</taxon>
    </lineage>
</organism>
<name>A0A6B8KDC0_9HYPH</name>
<protein>
    <recommendedName>
        <fullName evidence="7">AlgX/AlgJ SGNH hydrolase-like domain-containing protein</fullName>
    </recommendedName>
</protein>
<dbReference type="GO" id="GO:0042597">
    <property type="term" value="C:periplasmic space"/>
    <property type="evidence" value="ECO:0007669"/>
    <property type="project" value="UniProtKB-SubCell"/>
</dbReference>
<evidence type="ECO:0000256" key="1">
    <source>
        <dbReference type="ARBA" id="ARBA00004418"/>
    </source>
</evidence>
<keyword evidence="9" id="KW-1185">Reference proteome</keyword>
<accession>A0A6B8KDC0</accession>
<dbReference type="OrthoDB" id="5243588at2"/>
<dbReference type="GO" id="GO:0016740">
    <property type="term" value="F:transferase activity"/>
    <property type="evidence" value="ECO:0007669"/>
    <property type="project" value="UniProtKB-KW"/>
</dbReference>
<evidence type="ECO:0000256" key="5">
    <source>
        <dbReference type="ARBA" id="ARBA00022764"/>
    </source>
</evidence>
<evidence type="ECO:0000256" key="6">
    <source>
        <dbReference type="ARBA" id="ARBA00022841"/>
    </source>
</evidence>
<feature type="domain" description="AlgX/AlgJ SGNH hydrolase-like" evidence="7">
    <location>
        <begin position="8"/>
        <end position="162"/>
    </location>
</feature>
<dbReference type="AlphaFoldDB" id="A0A6B8KDC0"/>
<keyword evidence="6" id="KW-0016">Alginate biosynthesis</keyword>
<sequence>MIAPQLLVHEGLDGWLFLTGGTNFVTTLYQREGGGLPDVKLRQWRDLILRRVERAEALGVRYAHMIVPEKLTIYGDKQTTRLVDPELAPAIRLREMLSNTPAAELFVDLVEPMRARAGSQDLFWRTDTHWNIEGCLLGYLELCRALGLTPASDLDSRPSRRFQAVMDLGGKLEPPRWETIEEREWARDAIRIYANQIAHFLEQHEYGAAIHVGAHAKFINPTAANFQRAMLFGDSFSTPRTHLLTGLLAETVRELEFVWSANIDWELVKRAKPDLLIFEISERFMALLANDRFSLPRTEFTQSVRAARMRWSHKWERRRR</sequence>
<dbReference type="GO" id="GO:0042121">
    <property type="term" value="P:alginic acid biosynthetic process"/>
    <property type="evidence" value="ECO:0007669"/>
    <property type="project" value="UniProtKB-UniPathway"/>
</dbReference>
<dbReference type="Proteomes" id="UP000309061">
    <property type="component" value="Chromosome"/>
</dbReference>
<dbReference type="UniPathway" id="UPA00286"/>
<dbReference type="KEGG" id="mhey:H2LOC_004585"/>
<keyword evidence="4" id="KW-0732">Signal</keyword>
<comment type="pathway">
    <text evidence="2">Glycan biosynthesis; alginate biosynthesis.</text>
</comment>
<evidence type="ECO:0000313" key="9">
    <source>
        <dbReference type="Proteomes" id="UP000309061"/>
    </source>
</evidence>
<evidence type="ECO:0000256" key="2">
    <source>
        <dbReference type="ARBA" id="ARBA00005182"/>
    </source>
</evidence>
<keyword evidence="3" id="KW-0808">Transferase</keyword>
<comment type="subcellular location">
    <subcellularLocation>
        <location evidence="1">Periplasm</location>
    </subcellularLocation>
</comment>
<evidence type="ECO:0000313" key="8">
    <source>
        <dbReference type="EMBL" id="QGM45021.1"/>
    </source>
</evidence>